<feature type="domain" description="Solute-binding protein family 3/N-terminal" evidence="6">
    <location>
        <begin position="419"/>
        <end position="656"/>
    </location>
</feature>
<evidence type="ECO:0000256" key="2">
    <source>
        <dbReference type="ARBA" id="ARBA00022448"/>
    </source>
</evidence>
<dbReference type="SMART" id="SM00062">
    <property type="entry name" value="PBPb"/>
    <property type="match status" value="1"/>
</dbReference>
<dbReference type="EMBL" id="CAICTM010001559">
    <property type="protein sequence ID" value="CAB9524630.1"/>
    <property type="molecule type" value="Genomic_DNA"/>
</dbReference>
<keyword evidence="5" id="KW-0472">Membrane</keyword>
<feature type="region of interest" description="Disordered" evidence="4">
    <location>
        <begin position="185"/>
        <end position="212"/>
    </location>
</feature>
<comment type="caution">
    <text evidence="7">The sequence shown here is derived from an EMBL/GenBank/DDBJ whole genome shotgun (WGS) entry which is preliminary data.</text>
</comment>
<dbReference type="InterPro" id="IPR051455">
    <property type="entry name" value="Bact_solute-bind_prot3"/>
</dbReference>
<evidence type="ECO:0000256" key="3">
    <source>
        <dbReference type="ARBA" id="ARBA00022729"/>
    </source>
</evidence>
<keyword evidence="5" id="KW-1133">Transmembrane helix</keyword>
<dbReference type="InterPro" id="IPR001638">
    <property type="entry name" value="Solute-binding_3/MltF_N"/>
</dbReference>
<organism evidence="7 8">
    <name type="scientific">Seminavis robusta</name>
    <dbReference type="NCBI Taxonomy" id="568900"/>
    <lineage>
        <taxon>Eukaryota</taxon>
        <taxon>Sar</taxon>
        <taxon>Stramenopiles</taxon>
        <taxon>Ochrophyta</taxon>
        <taxon>Bacillariophyta</taxon>
        <taxon>Bacillariophyceae</taxon>
        <taxon>Bacillariophycidae</taxon>
        <taxon>Naviculales</taxon>
        <taxon>Naviculaceae</taxon>
        <taxon>Seminavis</taxon>
    </lineage>
</organism>
<keyword evidence="8" id="KW-1185">Reference proteome</keyword>
<dbReference type="AlphaFoldDB" id="A0A9N8ETX4"/>
<evidence type="ECO:0000259" key="6">
    <source>
        <dbReference type="SMART" id="SM00062"/>
    </source>
</evidence>
<dbReference type="OrthoDB" id="10056896at2759"/>
<evidence type="ECO:0000313" key="7">
    <source>
        <dbReference type="EMBL" id="CAB9524630.1"/>
    </source>
</evidence>
<evidence type="ECO:0000313" key="8">
    <source>
        <dbReference type="Proteomes" id="UP001153069"/>
    </source>
</evidence>
<dbReference type="PANTHER" id="PTHR30085">
    <property type="entry name" value="AMINO ACID ABC TRANSPORTER PERMEASE"/>
    <property type="match status" value="1"/>
</dbReference>
<feature type="compositionally biased region" description="Basic residues" evidence="4">
    <location>
        <begin position="114"/>
        <end position="124"/>
    </location>
</feature>
<accession>A0A9N8ETX4</accession>
<dbReference type="SUPFAM" id="SSF53850">
    <property type="entry name" value="Periplasmic binding protein-like II"/>
    <property type="match status" value="2"/>
</dbReference>
<reference evidence="7" key="1">
    <citation type="submission" date="2020-06" db="EMBL/GenBank/DDBJ databases">
        <authorList>
            <consortium name="Plant Systems Biology data submission"/>
        </authorList>
    </citation>
    <scope>NUCLEOTIDE SEQUENCE</scope>
    <source>
        <strain evidence="7">D6</strain>
    </source>
</reference>
<keyword evidence="3" id="KW-0732">Signal</keyword>
<dbReference type="Proteomes" id="UP001153069">
    <property type="component" value="Unassembled WGS sequence"/>
</dbReference>
<comment type="similarity">
    <text evidence="1">Belongs to the bacterial solute-binding protein 3 family.</text>
</comment>
<evidence type="ECO:0000256" key="5">
    <source>
        <dbReference type="SAM" id="Phobius"/>
    </source>
</evidence>
<protein>
    <submittedName>
        <fullName evidence="7">Amino-acid ABC transporter-binding protein YhdW</fullName>
    </submittedName>
</protein>
<sequence>MASEGETGTQVLEAMAEDRAVAPLEESSSSRDDEAASSGDSFPATNGASKRFRNREEDATGQSSTDTYSMVEEKRDLMAKASGVAQKNAPATTALKPPPKSKRQPSSGDIPATRRPRGSYRPRASKTPSKRGLSNGDSGRASARAPNTTDLDEYELQVNFGVGQVGQPRGRRESNSLQYLEREKMEGNGGASAVARYSNNANSDHDDVSQTSTRASLTSAMIKEKEAYPSARSVVSTMSQEDCVQAPRPTMPGAVSVAGINGPSPEVDDWRNASLVSIGEYDSEMGLHGDAQSTAQSYMSEETIVVAHTVEEDLERKEAEIEEEIRRRILQEAVEADIVPVPLDLEPDKEKQQENHARSGSMVWIVIFAVVAVAGGIVIALIVTKGGNTDKPEALEFSDSESTGYDQMTTIDIIKQRGFVKCGTYDGRYGFGKLNDDMMNVGFNIDQCKAISIAVFGVPDKYEGVVVSSMNRLPLLAAGEIDVLTNTVTHTMGRDVWDPLSGTGFTFSAPYFYSGLAFGGVPEYVACAEALDSFNGQCRNLRICAGTDTTHEQFLYSLLPGTEIVPSDSPKTAAENMIDETCNVVASEPISMLVDRFREYGYEGPFRTGGKVFSKEPLALVTREEDTEWSNLVNFVVNVFFLAEAKGISKSNAEELMEVFMGNSYLGTVATGIVAHLGNYGDMYTKHLESLFPRRDLNTLHSGDDSGLLYALPFGLTDARGPEMENGTLAEIVNRGHVRCGVVTRSDFVHMDEDSVWSGLEIEFCRALSGAAFAGSPDSVEIVDLSDHPDGVYTALVSGEVDVVSGARVTLEADFKEPTTGQGFTFSTPFFYDSGNAFAFATTEDDTRWNDFCNWVVLGSLYAEEKGINSDSSVEMPVVRLFGEPMKQMLRDMVFAVGSYADMYNATLSEIPRSPTNHLNQWLSGPQQFPIPFR</sequence>
<proteinExistence type="inferred from homology"/>
<keyword evidence="2" id="KW-0813">Transport</keyword>
<feature type="region of interest" description="Disordered" evidence="4">
    <location>
        <begin position="1"/>
        <end position="155"/>
    </location>
</feature>
<evidence type="ECO:0000256" key="1">
    <source>
        <dbReference type="ARBA" id="ARBA00010333"/>
    </source>
</evidence>
<gene>
    <name evidence="7" type="ORF">SEMRO_1561_G282570.1</name>
</gene>
<evidence type="ECO:0000256" key="4">
    <source>
        <dbReference type="SAM" id="MobiDB-lite"/>
    </source>
</evidence>
<name>A0A9N8ETX4_9STRA</name>
<dbReference type="Gene3D" id="3.40.190.10">
    <property type="entry name" value="Periplasmic binding protein-like II"/>
    <property type="match status" value="3"/>
</dbReference>
<keyword evidence="5" id="KW-0812">Transmembrane</keyword>
<feature type="transmembrane region" description="Helical" evidence="5">
    <location>
        <begin position="362"/>
        <end position="383"/>
    </location>
</feature>
<feature type="compositionally biased region" description="Polar residues" evidence="4">
    <location>
        <begin position="1"/>
        <end position="10"/>
    </location>
</feature>
<dbReference type="PANTHER" id="PTHR30085:SF6">
    <property type="entry name" value="ABC TRANSPORTER GLUTAMINE-BINDING PROTEIN GLNH"/>
    <property type="match status" value="1"/>
</dbReference>
<dbReference type="GO" id="GO:0006865">
    <property type="term" value="P:amino acid transport"/>
    <property type="evidence" value="ECO:0007669"/>
    <property type="project" value="TreeGrafter"/>
</dbReference>